<dbReference type="Gene3D" id="1.20.1560.10">
    <property type="entry name" value="ABC transporter type 1, transmembrane domain"/>
    <property type="match status" value="2"/>
</dbReference>
<reference evidence="11 12" key="1">
    <citation type="journal article" date="2019" name="Sci. Rep.">
        <title>Comparative genomics of chytrid fungi reveal insights into the obligate biotrophic and pathogenic lifestyle of Synchytrium endobioticum.</title>
        <authorList>
            <person name="van de Vossenberg B.T.L.H."/>
            <person name="Warris S."/>
            <person name="Nguyen H.D.T."/>
            <person name="van Gent-Pelzer M.P.E."/>
            <person name="Joly D.L."/>
            <person name="van de Geest H.C."/>
            <person name="Bonants P.J.M."/>
            <person name="Smith D.S."/>
            <person name="Levesque C.A."/>
            <person name="van der Lee T.A.J."/>
        </authorList>
    </citation>
    <scope>NUCLEOTIDE SEQUENCE [LARGE SCALE GENOMIC DNA]</scope>
    <source>
        <strain evidence="11 12">CBS 675.73</strain>
    </source>
</reference>
<dbReference type="Pfam" id="PF00664">
    <property type="entry name" value="ABC_membrane"/>
    <property type="match status" value="2"/>
</dbReference>
<feature type="transmembrane region" description="Helical" evidence="8">
    <location>
        <begin position="344"/>
        <end position="368"/>
    </location>
</feature>
<feature type="transmembrane region" description="Helical" evidence="8">
    <location>
        <begin position="749"/>
        <end position="772"/>
    </location>
</feature>
<feature type="transmembrane region" description="Helical" evidence="8">
    <location>
        <begin position="987"/>
        <end position="1005"/>
    </location>
</feature>
<keyword evidence="5" id="KW-0067">ATP-binding</keyword>
<accession>A0A507FDD0</accession>
<evidence type="ECO:0000256" key="4">
    <source>
        <dbReference type="ARBA" id="ARBA00022741"/>
    </source>
</evidence>
<proteinExistence type="predicted"/>
<evidence type="ECO:0000313" key="12">
    <source>
        <dbReference type="Proteomes" id="UP000320333"/>
    </source>
</evidence>
<dbReference type="InterPro" id="IPR003439">
    <property type="entry name" value="ABC_transporter-like_ATP-bd"/>
</dbReference>
<evidence type="ECO:0000256" key="2">
    <source>
        <dbReference type="ARBA" id="ARBA00022448"/>
    </source>
</evidence>
<keyword evidence="7 8" id="KW-0472">Membrane</keyword>
<feature type="domain" description="ABC transporter" evidence="9">
    <location>
        <begin position="1077"/>
        <end position="1311"/>
    </location>
</feature>
<dbReference type="InterPro" id="IPR011527">
    <property type="entry name" value="ABC1_TM_dom"/>
</dbReference>
<protein>
    <recommendedName>
        <fullName evidence="13">P-loop containing nucleoside triphosphate hydrolase protein</fullName>
    </recommendedName>
</protein>
<sequence>MKSDGSAGTTAGTNRKNLLLRGIGSTAPSVEATAAWWSFPFQTWLTPLMRDASKHALEFTDLFRVLAKYEAGDTAQRLGDSVARAVEEIVADSNLSQGNAGVKALRTKLFWACMRLYPREMVLGFFLHLCSAVTNGCAPIIMNAFLLFLADRDAYPKNYGYVICIMFLVNQLVNAIGWNSSQYFMRGIAMSVRSSVSSLIYQKSLSMSTASRLQFSNGKVFNLIASDCTNLENFFRDMHALTCLPFQAVFLAILCVVYLGLAGAIGMIFLVVTISLNSLIMAKVMTLERSALKATDDRVKTTSEVMNAIKIVKLFAWEKSFVGRIKEEREVELKYQRLIRIINVIFAVFINVVPTLTNIIIFGLFFVFGNSMTPASVFTALTIVNLIRLPVQFIPFCYQLGYTGWVSYERICEFLLVPDRTNQPTLHNSSDNTEIAIKISNATFNWPDMSLPDEEKSALLVSDGVELTPAVAQGTTNQLNNITLAIAKKSLVVVVGKVGAGKSSLFHAILGDMERTSGSVDIYGKYSYASQSPWLQSSSIRENILFGAPFDNEKYRAVIKACSLERDLTLFSDGDMSEIGEKGVTLSGGQAARVGLARAVYADRDILLLDDPLAAVDAHVGKHLMQECILNYCKNKTVILVTHQLHVAHHADQIVVLQDGCIAEQGKYDDLMANSELFAGLMLEQSGNDSSENLTESVLTVAVPAKAIVTAEKVTVPEDVVEMDEGDANGKALMTVEERATGKVNAKYYLIYLNRAGGVFICSMILLCAIVWQADRVFTDLWLTFWLSFQIPGFSDKAYIFTYLGLALAQAGLLVVMSYGVAVSTIRAGRALHDECLDSVMRAPMYFFETNPIGRIISRFSKDFAETDRQLPMLIQQVLEMMLSLLGIIVLISYAVPLCLIFVVVLIPLYIHFLKFFRSAIRELKRLENLGRSPLYAHISETLSGLSTIRSYQSQQKFIDTQNILLDAGNQPIYIKFIAECWMGNRAEGFVAILIFLVATLGLVMNASPSLLGLALSYALSLMTLINMVLPRLADLEARMNSIERICHYISELPAEQQQHHDSLTSPSPTWPETGNMEFKGLVMRYRSDLDPVLHGVTFSIRSGEKVGVVGRTGAGKSSIITAAFRIVEASEGTIEVDGVDVRGVDLQTLRGRLSIIPQAPILFDGTIRFNLDPMSEYSDEQLWHVLERCALKEYISSQDQKLDSPVSEGGENLSVGQRQLLCLGRAMLRQSKILFIDEATASVDIETDTYIQKVIREDFADATVVCIAHRLGTLIDYDKILVLDAGRVKEFDSPHALLSIPDSAFSSLVDETGEANARMLRSLAEASTRTRQN</sequence>
<dbReference type="GO" id="GO:0016020">
    <property type="term" value="C:membrane"/>
    <property type="evidence" value="ECO:0007669"/>
    <property type="project" value="UniProtKB-SubCell"/>
</dbReference>
<dbReference type="FunFam" id="3.40.50.300:FF:000163">
    <property type="entry name" value="Multidrug resistance-associated protein member 4"/>
    <property type="match status" value="1"/>
</dbReference>
<feature type="transmembrane region" description="Helical" evidence="8">
    <location>
        <begin position="798"/>
        <end position="822"/>
    </location>
</feature>
<dbReference type="InterPro" id="IPR027417">
    <property type="entry name" value="P-loop_NTPase"/>
</dbReference>
<evidence type="ECO:0000256" key="3">
    <source>
        <dbReference type="ARBA" id="ARBA00022692"/>
    </source>
</evidence>
<keyword evidence="12" id="KW-1185">Reference proteome</keyword>
<evidence type="ECO:0000259" key="10">
    <source>
        <dbReference type="PROSITE" id="PS50929"/>
    </source>
</evidence>
<name>A0A507FDD0_9FUNG</name>
<dbReference type="CDD" id="cd18579">
    <property type="entry name" value="ABC_6TM_ABCC_D1"/>
    <property type="match status" value="1"/>
</dbReference>
<evidence type="ECO:0000313" key="11">
    <source>
        <dbReference type="EMBL" id="TPX74224.1"/>
    </source>
</evidence>
<dbReference type="GO" id="GO:0140359">
    <property type="term" value="F:ABC-type transporter activity"/>
    <property type="evidence" value="ECO:0007669"/>
    <property type="project" value="InterPro"/>
</dbReference>
<dbReference type="Proteomes" id="UP000320333">
    <property type="component" value="Unassembled WGS sequence"/>
</dbReference>
<dbReference type="SUPFAM" id="SSF90123">
    <property type="entry name" value="ABC transporter transmembrane region"/>
    <property type="match status" value="2"/>
</dbReference>
<dbReference type="EMBL" id="QEAP01000137">
    <property type="protein sequence ID" value="TPX74224.1"/>
    <property type="molecule type" value="Genomic_DNA"/>
</dbReference>
<evidence type="ECO:0000256" key="1">
    <source>
        <dbReference type="ARBA" id="ARBA00004141"/>
    </source>
</evidence>
<dbReference type="PANTHER" id="PTHR24223">
    <property type="entry name" value="ATP-BINDING CASSETTE SUB-FAMILY C"/>
    <property type="match status" value="1"/>
</dbReference>
<dbReference type="GO" id="GO:0005524">
    <property type="term" value="F:ATP binding"/>
    <property type="evidence" value="ECO:0007669"/>
    <property type="project" value="UniProtKB-KW"/>
</dbReference>
<dbReference type="InterPro" id="IPR044746">
    <property type="entry name" value="ABCC_6TM_D1"/>
</dbReference>
<keyword evidence="4" id="KW-0547">Nucleotide-binding</keyword>
<dbReference type="PROSITE" id="PS00211">
    <property type="entry name" value="ABC_TRANSPORTER_1"/>
    <property type="match status" value="2"/>
</dbReference>
<evidence type="ECO:0000256" key="5">
    <source>
        <dbReference type="ARBA" id="ARBA00022840"/>
    </source>
</evidence>
<evidence type="ECO:0000256" key="6">
    <source>
        <dbReference type="ARBA" id="ARBA00022989"/>
    </source>
</evidence>
<comment type="caution">
    <text evidence="11">The sequence shown here is derived from an EMBL/GenBank/DDBJ whole genome shotgun (WGS) entry which is preliminary data.</text>
</comment>
<dbReference type="CDD" id="cd03244">
    <property type="entry name" value="ABCC_MRP_domain2"/>
    <property type="match status" value="1"/>
</dbReference>
<feature type="transmembrane region" description="Helical" evidence="8">
    <location>
        <begin position="265"/>
        <end position="284"/>
    </location>
</feature>
<dbReference type="InterPro" id="IPR017871">
    <property type="entry name" value="ABC_transporter-like_CS"/>
</dbReference>
<comment type="subcellular location">
    <subcellularLocation>
        <location evidence="1">Membrane</location>
        <topology evidence="1">Multi-pass membrane protein</topology>
    </subcellularLocation>
</comment>
<feature type="transmembrane region" description="Helical" evidence="8">
    <location>
        <begin position="159"/>
        <end position="178"/>
    </location>
</feature>
<dbReference type="SMART" id="SM00382">
    <property type="entry name" value="AAA"/>
    <property type="match status" value="2"/>
</dbReference>
<dbReference type="SUPFAM" id="SSF52540">
    <property type="entry name" value="P-loop containing nucleoside triphosphate hydrolases"/>
    <property type="match status" value="2"/>
</dbReference>
<dbReference type="FunFam" id="3.40.50.300:FF:000997">
    <property type="entry name" value="Multidrug resistance-associated protein 1"/>
    <property type="match status" value="1"/>
</dbReference>
<dbReference type="PROSITE" id="PS50893">
    <property type="entry name" value="ABC_TRANSPORTER_2"/>
    <property type="match status" value="2"/>
</dbReference>
<dbReference type="FunFam" id="1.20.1560.10:FF:000010">
    <property type="entry name" value="Multidrug resistance-associated ABC transporter"/>
    <property type="match status" value="1"/>
</dbReference>
<evidence type="ECO:0000259" key="9">
    <source>
        <dbReference type="PROSITE" id="PS50893"/>
    </source>
</evidence>
<dbReference type="Pfam" id="PF00005">
    <property type="entry name" value="ABC_tran"/>
    <property type="match status" value="2"/>
</dbReference>
<keyword evidence="2" id="KW-0813">Transport</keyword>
<feature type="transmembrane region" description="Helical" evidence="8">
    <location>
        <begin position="374"/>
        <end position="391"/>
    </location>
</feature>
<evidence type="ECO:0000256" key="7">
    <source>
        <dbReference type="ARBA" id="ARBA00023136"/>
    </source>
</evidence>
<dbReference type="Gene3D" id="3.40.50.300">
    <property type="entry name" value="P-loop containing nucleotide triphosphate hydrolases"/>
    <property type="match status" value="2"/>
</dbReference>
<evidence type="ECO:0000256" key="8">
    <source>
        <dbReference type="SAM" id="Phobius"/>
    </source>
</evidence>
<feature type="domain" description="ABC transporter" evidence="9">
    <location>
        <begin position="460"/>
        <end position="684"/>
    </location>
</feature>
<feature type="transmembrane region" description="Helical" evidence="8">
    <location>
        <begin position="1011"/>
        <end position="1030"/>
    </location>
</feature>
<keyword evidence="3 8" id="KW-0812">Transmembrane</keyword>
<dbReference type="CDD" id="cd03250">
    <property type="entry name" value="ABCC_MRP_domain1"/>
    <property type="match status" value="1"/>
</dbReference>
<keyword evidence="6 8" id="KW-1133">Transmembrane helix</keyword>
<dbReference type="InterPro" id="IPR003593">
    <property type="entry name" value="AAA+_ATPase"/>
</dbReference>
<evidence type="ECO:0008006" key="13">
    <source>
        <dbReference type="Google" id="ProtNLM"/>
    </source>
</evidence>
<feature type="transmembrane region" description="Helical" evidence="8">
    <location>
        <begin position="122"/>
        <end position="147"/>
    </location>
</feature>
<feature type="transmembrane region" description="Helical" evidence="8">
    <location>
        <begin position="240"/>
        <end position="259"/>
    </location>
</feature>
<dbReference type="InterPro" id="IPR050173">
    <property type="entry name" value="ABC_transporter_C-like"/>
</dbReference>
<gene>
    <name evidence="11" type="ORF">CcCBS67573_g04512</name>
</gene>
<dbReference type="GO" id="GO:0016887">
    <property type="term" value="F:ATP hydrolysis activity"/>
    <property type="evidence" value="ECO:0007669"/>
    <property type="project" value="InterPro"/>
</dbReference>
<organism evidence="11 12">
    <name type="scientific">Chytriomyces confervae</name>
    <dbReference type="NCBI Taxonomy" id="246404"/>
    <lineage>
        <taxon>Eukaryota</taxon>
        <taxon>Fungi</taxon>
        <taxon>Fungi incertae sedis</taxon>
        <taxon>Chytridiomycota</taxon>
        <taxon>Chytridiomycota incertae sedis</taxon>
        <taxon>Chytridiomycetes</taxon>
        <taxon>Chytridiales</taxon>
        <taxon>Chytriomycetaceae</taxon>
        <taxon>Chytriomyces</taxon>
    </lineage>
</organism>
<feature type="domain" description="ABC transmembrane type-1" evidence="10">
    <location>
        <begin position="765"/>
        <end position="1038"/>
    </location>
</feature>
<feature type="domain" description="ABC transmembrane type-1" evidence="10">
    <location>
        <begin position="122"/>
        <end position="403"/>
    </location>
</feature>
<dbReference type="OrthoDB" id="6500128at2759"/>
<dbReference type="InterPro" id="IPR036640">
    <property type="entry name" value="ABC1_TM_sf"/>
</dbReference>
<dbReference type="STRING" id="246404.A0A507FDD0"/>
<dbReference type="PROSITE" id="PS50929">
    <property type="entry name" value="ABC_TM1F"/>
    <property type="match status" value="2"/>
</dbReference>